<keyword evidence="5" id="KW-0235">DNA replication</keyword>
<evidence type="ECO:0000256" key="1">
    <source>
        <dbReference type="ARBA" id="ARBA00022478"/>
    </source>
</evidence>
<accession>A0A1I4FVR0</accession>
<dbReference type="Gene3D" id="3.90.580.10">
    <property type="entry name" value="Zinc finger, CHC2-type domain"/>
    <property type="match status" value="1"/>
</dbReference>
<keyword evidence="3" id="KW-0808">Transferase</keyword>
<evidence type="ECO:0000313" key="9">
    <source>
        <dbReference type="Proteomes" id="UP000199533"/>
    </source>
</evidence>
<dbReference type="Pfam" id="PF13362">
    <property type="entry name" value="Toprim_3"/>
    <property type="match status" value="1"/>
</dbReference>
<dbReference type="GO" id="GO:1990077">
    <property type="term" value="C:primosome complex"/>
    <property type="evidence" value="ECO:0007669"/>
    <property type="project" value="UniProtKB-KW"/>
</dbReference>
<dbReference type="InterPro" id="IPR013237">
    <property type="entry name" value="Phage_T7_Gp4_N"/>
</dbReference>
<dbReference type="OrthoDB" id="8967890at2"/>
<dbReference type="EMBL" id="FOSP01000042">
    <property type="protein sequence ID" value="SFL20936.1"/>
    <property type="molecule type" value="Genomic_DNA"/>
</dbReference>
<dbReference type="GO" id="GO:0004386">
    <property type="term" value="F:helicase activity"/>
    <property type="evidence" value="ECO:0007669"/>
    <property type="project" value="InterPro"/>
</dbReference>
<keyword evidence="6" id="KW-0804">Transcription</keyword>
<evidence type="ECO:0000256" key="6">
    <source>
        <dbReference type="ARBA" id="ARBA00023163"/>
    </source>
</evidence>
<feature type="domain" description="DNA primase/helicase Gp4 N-terminal Bacteriophage T7-like" evidence="7">
    <location>
        <begin position="33"/>
        <end position="71"/>
    </location>
</feature>
<protein>
    <submittedName>
        <fullName evidence="8">Uncharacterized domain associated with phage/plasmid primase</fullName>
    </submittedName>
</protein>
<dbReference type="Pfam" id="PF23639">
    <property type="entry name" value="DUF7146"/>
    <property type="match status" value="1"/>
</dbReference>
<evidence type="ECO:0000313" key="8">
    <source>
        <dbReference type="EMBL" id="SFL20936.1"/>
    </source>
</evidence>
<dbReference type="SMART" id="SM00778">
    <property type="entry name" value="Prim_Zn_Ribbon"/>
    <property type="match status" value="1"/>
</dbReference>
<dbReference type="GO" id="GO:0000428">
    <property type="term" value="C:DNA-directed RNA polymerase complex"/>
    <property type="evidence" value="ECO:0007669"/>
    <property type="project" value="UniProtKB-KW"/>
</dbReference>
<dbReference type="InterPro" id="IPR036977">
    <property type="entry name" value="DNA_primase_Znf_CHC2"/>
</dbReference>
<dbReference type="RefSeq" id="WP_090702693.1">
    <property type="nucleotide sequence ID" value="NZ_FOSP01000042.1"/>
</dbReference>
<dbReference type="InterPro" id="IPR006171">
    <property type="entry name" value="TOPRIM_dom"/>
</dbReference>
<keyword evidence="1" id="KW-0240">DNA-directed RNA polymerase</keyword>
<dbReference type="GO" id="GO:0016779">
    <property type="term" value="F:nucleotidyltransferase activity"/>
    <property type="evidence" value="ECO:0007669"/>
    <property type="project" value="UniProtKB-KW"/>
</dbReference>
<dbReference type="Pfam" id="PF08273">
    <property type="entry name" value="Zn_Ribbon_Prim"/>
    <property type="match status" value="1"/>
</dbReference>
<proteinExistence type="predicted"/>
<name>A0A1I4FVR0_9PROT</name>
<dbReference type="STRING" id="52441.SAMN05216302_104213"/>
<keyword evidence="9" id="KW-1185">Reference proteome</keyword>
<reference evidence="9" key="1">
    <citation type="submission" date="2016-10" db="EMBL/GenBank/DDBJ databases">
        <authorList>
            <person name="Varghese N."/>
            <person name="Submissions S."/>
        </authorList>
    </citation>
    <scope>NUCLEOTIDE SEQUENCE [LARGE SCALE GENOMIC DNA]</scope>
    <source>
        <strain evidence="9">Nm69</strain>
    </source>
</reference>
<evidence type="ECO:0000256" key="4">
    <source>
        <dbReference type="ARBA" id="ARBA00022695"/>
    </source>
</evidence>
<evidence type="ECO:0000256" key="2">
    <source>
        <dbReference type="ARBA" id="ARBA00022515"/>
    </source>
</evidence>
<dbReference type="GO" id="GO:0003677">
    <property type="term" value="F:DNA binding"/>
    <property type="evidence" value="ECO:0007669"/>
    <property type="project" value="InterPro"/>
</dbReference>
<dbReference type="CDD" id="cd01029">
    <property type="entry name" value="TOPRIM_primases"/>
    <property type="match status" value="1"/>
</dbReference>
<dbReference type="AlphaFoldDB" id="A0A1I4FVR0"/>
<keyword evidence="2" id="KW-0639">Primosome</keyword>
<dbReference type="GO" id="GO:0006269">
    <property type="term" value="P:DNA replication, synthesis of primer"/>
    <property type="evidence" value="ECO:0007669"/>
    <property type="project" value="UniProtKB-KW"/>
</dbReference>
<sequence>MNANEVKDRAYGRWIDILSNLSPQLVPAIQKTGRHVACPVHGGKDGFRVFRNVATTGGSVCNTCGVHSDGFATLMWCNGWDFVTALNAVADYCGMSESCQQSRKQRKCIQTFQSLTPIDQEDNRIRQVLNCVWHESVAITDRSAMSARLYLARRGISISPPETLRFHPALPYFEGKDKIGEFPAMLAMLTGSDGLPVTIHRTYLTADGFKAPIESPRKLMPYPPNREIVGSAIRLCVESTVLAIAEGLETALAVMEATGLSVWCAVNVRLLEAMTFPKQVEQVLIFADQDRPTQQHPNGHGREAAINLLQRLWQSGFRASIHMPEGEIKSGEKSLDWLDVLRTQGKAGFPVISGRCKRHVA</sequence>
<gene>
    <name evidence="8" type="ORF">SAMN05216302_104213</name>
</gene>
<dbReference type="GO" id="GO:0008270">
    <property type="term" value="F:zinc ion binding"/>
    <property type="evidence" value="ECO:0007669"/>
    <property type="project" value="InterPro"/>
</dbReference>
<dbReference type="InterPro" id="IPR034154">
    <property type="entry name" value="TOPRIM_DnaG/twinkle"/>
</dbReference>
<dbReference type="Proteomes" id="UP000199533">
    <property type="component" value="Unassembled WGS sequence"/>
</dbReference>
<evidence type="ECO:0000256" key="5">
    <source>
        <dbReference type="ARBA" id="ARBA00022705"/>
    </source>
</evidence>
<keyword evidence="4" id="KW-0548">Nucleotidyltransferase</keyword>
<evidence type="ECO:0000256" key="3">
    <source>
        <dbReference type="ARBA" id="ARBA00022679"/>
    </source>
</evidence>
<dbReference type="InterPro" id="IPR055570">
    <property type="entry name" value="DUF7146"/>
</dbReference>
<evidence type="ECO:0000259" key="7">
    <source>
        <dbReference type="SMART" id="SM00778"/>
    </source>
</evidence>
<dbReference type="SUPFAM" id="SSF57783">
    <property type="entry name" value="Zinc beta-ribbon"/>
    <property type="match status" value="1"/>
</dbReference>
<organism evidence="8 9">
    <name type="scientific">Nitrosomonas aestuarii</name>
    <dbReference type="NCBI Taxonomy" id="52441"/>
    <lineage>
        <taxon>Bacteria</taxon>
        <taxon>Pseudomonadati</taxon>
        <taxon>Pseudomonadota</taxon>
        <taxon>Betaproteobacteria</taxon>
        <taxon>Nitrosomonadales</taxon>
        <taxon>Nitrosomonadaceae</taxon>
        <taxon>Nitrosomonas</taxon>
    </lineage>
</organism>